<keyword evidence="2" id="KW-0575">Peroxidase</keyword>
<dbReference type="GO" id="GO:0046872">
    <property type="term" value="F:metal ion binding"/>
    <property type="evidence" value="ECO:0007669"/>
    <property type="project" value="UniProtKB-KW"/>
</dbReference>
<dbReference type="InterPro" id="IPR036851">
    <property type="entry name" value="Chloroperoxidase-like_sf"/>
</dbReference>
<dbReference type="PANTHER" id="PTHR33577">
    <property type="entry name" value="STERIGMATOCYSTIN BIOSYNTHESIS PEROXIDASE STCC-RELATED"/>
    <property type="match status" value="1"/>
</dbReference>
<dbReference type="SUPFAM" id="SSF47571">
    <property type="entry name" value="Cloroperoxidase"/>
    <property type="match status" value="1"/>
</dbReference>
<feature type="domain" description="Heme haloperoxidase family profile" evidence="9">
    <location>
        <begin position="1"/>
        <end position="181"/>
    </location>
</feature>
<keyword evidence="8" id="KW-1133">Transmembrane helix</keyword>
<dbReference type="PANTHER" id="PTHR33577:SF9">
    <property type="entry name" value="PEROXIDASE STCC"/>
    <property type="match status" value="1"/>
</dbReference>
<reference evidence="11" key="1">
    <citation type="journal article" date="2014" name="Proc. Natl. Acad. Sci. U.S.A.">
        <title>Extensive sampling of basidiomycete genomes demonstrates inadequacy of the white-rot/brown-rot paradigm for wood decay fungi.</title>
        <authorList>
            <person name="Riley R."/>
            <person name="Salamov A.A."/>
            <person name="Brown D.W."/>
            <person name="Nagy L.G."/>
            <person name="Floudas D."/>
            <person name="Held B.W."/>
            <person name="Levasseur A."/>
            <person name="Lombard V."/>
            <person name="Morin E."/>
            <person name="Otillar R."/>
            <person name="Lindquist E.A."/>
            <person name="Sun H."/>
            <person name="LaButti K.M."/>
            <person name="Schmutz J."/>
            <person name="Jabbour D."/>
            <person name="Luo H."/>
            <person name="Baker S.E."/>
            <person name="Pisabarro A.G."/>
            <person name="Walton J.D."/>
            <person name="Blanchette R.A."/>
            <person name="Henrissat B."/>
            <person name="Martin F."/>
            <person name="Cullen D."/>
            <person name="Hibbett D.S."/>
            <person name="Grigoriev I.V."/>
        </authorList>
    </citation>
    <scope>NUCLEOTIDE SEQUENCE [LARGE SCALE GENOMIC DNA]</scope>
    <source>
        <strain evidence="11">MUCL 33604</strain>
    </source>
</reference>
<keyword evidence="5" id="KW-0560">Oxidoreductase</keyword>
<dbReference type="OrthoDB" id="407298at2759"/>
<feature type="non-terminal residue" evidence="10">
    <location>
        <position position="181"/>
    </location>
</feature>
<dbReference type="InParanoid" id="A0A067PB96"/>
<keyword evidence="4" id="KW-0479">Metal-binding</keyword>
<dbReference type="STRING" id="933084.A0A067PB96"/>
<name>A0A067PB96_9AGAM</name>
<feature type="non-terminal residue" evidence="10">
    <location>
        <position position="1"/>
    </location>
</feature>
<dbReference type="GO" id="GO:0004601">
    <property type="term" value="F:peroxidase activity"/>
    <property type="evidence" value="ECO:0007669"/>
    <property type="project" value="UniProtKB-KW"/>
</dbReference>
<evidence type="ECO:0000256" key="2">
    <source>
        <dbReference type="ARBA" id="ARBA00022559"/>
    </source>
</evidence>
<dbReference type="Proteomes" id="UP000027265">
    <property type="component" value="Unassembled WGS sequence"/>
</dbReference>
<organism evidence="10 11">
    <name type="scientific">Jaapia argillacea MUCL 33604</name>
    <dbReference type="NCBI Taxonomy" id="933084"/>
    <lineage>
        <taxon>Eukaryota</taxon>
        <taxon>Fungi</taxon>
        <taxon>Dikarya</taxon>
        <taxon>Basidiomycota</taxon>
        <taxon>Agaricomycotina</taxon>
        <taxon>Agaricomycetes</taxon>
        <taxon>Agaricomycetidae</taxon>
        <taxon>Jaapiales</taxon>
        <taxon>Jaapiaceae</taxon>
        <taxon>Jaapia</taxon>
    </lineage>
</organism>
<keyword evidence="3" id="KW-0349">Heme</keyword>
<evidence type="ECO:0000256" key="6">
    <source>
        <dbReference type="ARBA" id="ARBA00023004"/>
    </source>
</evidence>
<evidence type="ECO:0000256" key="3">
    <source>
        <dbReference type="ARBA" id="ARBA00022617"/>
    </source>
</evidence>
<evidence type="ECO:0000313" key="10">
    <source>
        <dbReference type="EMBL" id="KDQ52014.1"/>
    </source>
</evidence>
<accession>A0A067PB96</accession>
<dbReference type="AlphaFoldDB" id="A0A067PB96"/>
<keyword evidence="11" id="KW-1185">Reference proteome</keyword>
<evidence type="ECO:0000256" key="1">
    <source>
        <dbReference type="ARBA" id="ARBA00001970"/>
    </source>
</evidence>
<proteinExistence type="inferred from homology"/>
<dbReference type="HOGENOM" id="CLU_050230_5_0_1"/>
<evidence type="ECO:0000313" key="11">
    <source>
        <dbReference type="Proteomes" id="UP000027265"/>
    </source>
</evidence>
<evidence type="ECO:0000256" key="4">
    <source>
        <dbReference type="ARBA" id="ARBA00022723"/>
    </source>
</evidence>
<dbReference type="Gene3D" id="1.10.489.10">
    <property type="entry name" value="Chloroperoxidase-like"/>
    <property type="match status" value="1"/>
</dbReference>
<keyword evidence="6" id="KW-0408">Iron</keyword>
<evidence type="ECO:0000259" key="9">
    <source>
        <dbReference type="PROSITE" id="PS51405"/>
    </source>
</evidence>
<evidence type="ECO:0000256" key="5">
    <source>
        <dbReference type="ARBA" id="ARBA00023002"/>
    </source>
</evidence>
<dbReference type="InterPro" id="IPR000028">
    <property type="entry name" value="Chloroperoxidase"/>
</dbReference>
<comment type="cofactor">
    <cofactor evidence="1">
        <name>heme b</name>
        <dbReference type="ChEBI" id="CHEBI:60344"/>
    </cofactor>
</comment>
<sequence>DDHRYIPRSKTDSRGPCPAMNTLANHGYLPRNGRNVTWRQFIKAQQDAFNTSWFLAAFLTFTGYYLLKQWGVISLDNIRRHNRIEHVASVVHGDPDPIDAEYAPNTMDPVLLQELINDSADGEYLDYHDIARARFRRESSYIDSEKIDPLHAEIARGEMGLILGIFGGKEERMPIARLKKW</sequence>
<comment type="similarity">
    <text evidence="7">Belongs to the chloroperoxidase family.</text>
</comment>
<keyword evidence="8" id="KW-0812">Transmembrane</keyword>
<dbReference type="EMBL" id="KL197743">
    <property type="protein sequence ID" value="KDQ52014.1"/>
    <property type="molecule type" value="Genomic_DNA"/>
</dbReference>
<feature type="transmembrane region" description="Helical" evidence="8">
    <location>
        <begin position="48"/>
        <end position="67"/>
    </location>
</feature>
<gene>
    <name evidence="10" type="ORF">JAAARDRAFT_99835</name>
</gene>
<dbReference type="Pfam" id="PF01328">
    <property type="entry name" value="Peroxidase_2"/>
    <property type="match status" value="1"/>
</dbReference>
<dbReference type="PROSITE" id="PS51405">
    <property type="entry name" value="HEME_HALOPEROXIDASE"/>
    <property type="match status" value="1"/>
</dbReference>
<protein>
    <recommendedName>
        <fullName evidence="9">Heme haloperoxidase family profile domain-containing protein</fullName>
    </recommendedName>
</protein>
<keyword evidence="8" id="KW-0472">Membrane</keyword>
<evidence type="ECO:0000256" key="7">
    <source>
        <dbReference type="ARBA" id="ARBA00025795"/>
    </source>
</evidence>
<evidence type="ECO:0000256" key="8">
    <source>
        <dbReference type="SAM" id="Phobius"/>
    </source>
</evidence>